<dbReference type="Pfam" id="PF00561">
    <property type="entry name" value="Abhydrolase_1"/>
    <property type="match status" value="1"/>
</dbReference>
<feature type="domain" description="AB hydrolase-1" evidence="9">
    <location>
        <begin position="122"/>
        <end position="364"/>
    </location>
</feature>
<dbReference type="GO" id="GO:0047372">
    <property type="term" value="F:monoacylglycerol lipase activity"/>
    <property type="evidence" value="ECO:0007669"/>
    <property type="project" value="TreeGrafter"/>
</dbReference>
<dbReference type="OMA" id="MMTTSWG"/>
<evidence type="ECO:0000256" key="4">
    <source>
        <dbReference type="ARBA" id="ARBA00050620"/>
    </source>
</evidence>
<dbReference type="FunFam" id="3.40.50.1820:FF:000137">
    <property type="entry name" value="EEB1p Acyl-coenzymeA:ethanol O-acyltransferase"/>
    <property type="match status" value="1"/>
</dbReference>
<dbReference type="HOGENOM" id="CLU_032487_1_0_1"/>
<keyword evidence="11" id="KW-1185">Reference proteome</keyword>
<evidence type="ECO:0000256" key="2">
    <source>
        <dbReference type="ARBA" id="ARBA00022679"/>
    </source>
</evidence>
<dbReference type="GO" id="GO:0004026">
    <property type="term" value="F:alcohol O-acetyltransferase activity"/>
    <property type="evidence" value="ECO:0007669"/>
    <property type="project" value="UniProtKB-EC"/>
</dbReference>
<dbReference type="SUPFAM" id="SSF53474">
    <property type="entry name" value="alpha/beta-Hydrolases"/>
    <property type="match status" value="1"/>
</dbReference>
<evidence type="ECO:0000256" key="7">
    <source>
        <dbReference type="ARBA" id="ARBA00080774"/>
    </source>
</evidence>
<protein>
    <recommendedName>
        <fullName evidence="6">alcohol O-acetyltransferase</fullName>
        <ecNumber evidence="6">2.3.1.84</ecNumber>
    </recommendedName>
    <alternativeName>
        <fullName evidence="7">Alcohol O-acetyltransferase</fullName>
    </alternativeName>
</protein>
<accession>S3D6J5</accession>
<dbReference type="InterPro" id="IPR000073">
    <property type="entry name" value="AB_hydrolase_1"/>
</dbReference>
<comment type="catalytic activity">
    <reaction evidence="4">
        <text>an aliphatic alcohol + acetyl-CoA = an acetyl ester + CoA</text>
        <dbReference type="Rhea" id="RHEA:17229"/>
        <dbReference type="ChEBI" id="CHEBI:2571"/>
        <dbReference type="ChEBI" id="CHEBI:47622"/>
        <dbReference type="ChEBI" id="CHEBI:57287"/>
        <dbReference type="ChEBI" id="CHEBI:57288"/>
        <dbReference type="EC" id="2.3.1.84"/>
    </reaction>
</comment>
<evidence type="ECO:0000256" key="8">
    <source>
        <dbReference type="PIRSR" id="PIRSR005211-1"/>
    </source>
</evidence>
<evidence type="ECO:0000256" key="1">
    <source>
        <dbReference type="ARBA" id="ARBA00010884"/>
    </source>
</evidence>
<dbReference type="PANTHER" id="PTHR10794:SF63">
    <property type="entry name" value="ALPHA_BETA HYDROLASE 1, ISOFORM A"/>
    <property type="match status" value="1"/>
</dbReference>
<dbReference type="AlphaFoldDB" id="S3D6J5"/>
<evidence type="ECO:0000256" key="3">
    <source>
        <dbReference type="ARBA" id="ARBA00022801"/>
    </source>
</evidence>
<comment type="function">
    <text evidence="5">Displays enzymatic activity both for medium-chain fatty acid (MCFA) ethyl ester synthesis and hydrolysis (esterase activity). MCFA are toxic for yeast and this enzyme could thus be involved in their detoxification by esterification.</text>
</comment>
<dbReference type="eggNOG" id="KOG1838">
    <property type="taxonomic scope" value="Eukaryota"/>
</dbReference>
<feature type="active site" description="Charge relay system" evidence="8">
    <location>
        <position position="335"/>
    </location>
</feature>
<organism evidence="10 11">
    <name type="scientific">Glarea lozoyensis (strain ATCC 20868 / MF5171)</name>
    <dbReference type="NCBI Taxonomy" id="1116229"/>
    <lineage>
        <taxon>Eukaryota</taxon>
        <taxon>Fungi</taxon>
        <taxon>Dikarya</taxon>
        <taxon>Ascomycota</taxon>
        <taxon>Pezizomycotina</taxon>
        <taxon>Leotiomycetes</taxon>
        <taxon>Helotiales</taxon>
        <taxon>Helotiaceae</taxon>
        <taxon>Glarea</taxon>
    </lineage>
</organism>
<dbReference type="PIRSF" id="PIRSF005211">
    <property type="entry name" value="Ab_hydro_YheT"/>
    <property type="match status" value="1"/>
</dbReference>
<dbReference type="InterPro" id="IPR050960">
    <property type="entry name" value="AB_hydrolase_4_sf"/>
</dbReference>
<dbReference type="GO" id="GO:0051793">
    <property type="term" value="P:medium-chain fatty acid catabolic process"/>
    <property type="evidence" value="ECO:0007669"/>
    <property type="project" value="UniProtKB-ARBA"/>
</dbReference>
<keyword evidence="3 10" id="KW-0378">Hydrolase</keyword>
<proteinExistence type="inferred from homology"/>
<dbReference type="InterPro" id="IPR012020">
    <property type="entry name" value="ABHD4"/>
</dbReference>
<keyword evidence="2" id="KW-0808">Transferase</keyword>
<dbReference type="STRING" id="1116229.S3D6J5"/>
<feature type="active site" description="Charge relay system" evidence="8">
    <location>
        <position position="206"/>
    </location>
</feature>
<dbReference type="EC" id="2.3.1.84" evidence="6"/>
<dbReference type="PANTHER" id="PTHR10794">
    <property type="entry name" value="ABHYDROLASE DOMAIN-CONTAINING PROTEIN"/>
    <property type="match status" value="1"/>
</dbReference>
<evidence type="ECO:0000313" key="10">
    <source>
        <dbReference type="EMBL" id="EPE34117.1"/>
    </source>
</evidence>
<dbReference type="Gene3D" id="3.40.50.1820">
    <property type="entry name" value="alpha/beta hydrolase"/>
    <property type="match status" value="1"/>
</dbReference>
<dbReference type="InterPro" id="IPR029058">
    <property type="entry name" value="AB_hydrolase_fold"/>
</dbReference>
<dbReference type="KEGG" id="glz:GLAREA_07130"/>
<dbReference type="GO" id="GO:0008126">
    <property type="term" value="F:acetylesterase activity"/>
    <property type="evidence" value="ECO:0007669"/>
    <property type="project" value="TreeGrafter"/>
</dbReference>
<dbReference type="EMBL" id="KE145357">
    <property type="protein sequence ID" value="EPE34117.1"/>
    <property type="molecule type" value="Genomic_DNA"/>
</dbReference>
<dbReference type="GO" id="GO:0051792">
    <property type="term" value="P:medium-chain fatty acid biosynthetic process"/>
    <property type="evidence" value="ECO:0007669"/>
    <property type="project" value="TreeGrafter"/>
</dbReference>
<comment type="similarity">
    <text evidence="1">Belongs to the AB hydrolase superfamily. AB hydrolase 4 family.</text>
</comment>
<dbReference type="Proteomes" id="UP000016922">
    <property type="component" value="Unassembled WGS sequence"/>
</dbReference>
<evidence type="ECO:0000256" key="6">
    <source>
        <dbReference type="ARBA" id="ARBA00066969"/>
    </source>
</evidence>
<dbReference type="OrthoDB" id="5954035at2759"/>
<evidence type="ECO:0000313" key="11">
    <source>
        <dbReference type="Proteomes" id="UP000016922"/>
    </source>
</evidence>
<reference evidence="10 11" key="1">
    <citation type="journal article" date="2013" name="BMC Genomics">
        <title>Genomics-driven discovery of the pneumocandin biosynthetic gene cluster in the fungus Glarea lozoyensis.</title>
        <authorList>
            <person name="Chen L."/>
            <person name="Yue Q."/>
            <person name="Zhang X."/>
            <person name="Xiang M."/>
            <person name="Wang C."/>
            <person name="Li S."/>
            <person name="Che Y."/>
            <person name="Ortiz-Lopez F.J."/>
            <person name="Bills G.F."/>
            <person name="Liu X."/>
            <person name="An Z."/>
        </authorList>
    </citation>
    <scope>NUCLEOTIDE SEQUENCE [LARGE SCALE GENOMIC DNA]</scope>
    <source>
        <strain evidence="11">ATCC 20868 / MF5171</strain>
    </source>
</reference>
<sequence>MEWLGHANIKFLHSPTPLILSKKDGTTTDLAKICEESTPPCQLNPFLFNGHAQTMMTAVKNDGPPVFYKRKIFDAEDPMYEGTFAVDFVVPPNTDVDDSLPIRTTYFSEKEFDGIASLDTRPMLVTLHGLSGGSYEIYLKHVLFPLIQEHETEQWEACVVNSRGCAMHKITSSILYNARATWDCRQTVKWLRKKFPNRPLFGIGFSLGANILTNYVAEEGDKCELKAAVVISNPWNLESGSLALQRTWLGREIYSKTMGGNMKRLLALHHDEVSKNPKLDFEKINNVQYLHEFDREVQGPTWGYPTEGAYYRDASSTDSLFSVKIPFFAINAEDDPIASKEALPYQEVQKNPYTVLCTTSLGGHLSWFELGGGRWHSRPAINFLNNMAFNVKLPAPAVANGEERFGRNHVSEFIPMRRKLVYRSE</sequence>
<name>S3D6J5_GLAL2</name>
<evidence type="ECO:0000256" key="5">
    <source>
        <dbReference type="ARBA" id="ARBA00054277"/>
    </source>
</evidence>
<dbReference type="RefSeq" id="XP_008079269.1">
    <property type="nucleotide sequence ID" value="XM_008081078.1"/>
</dbReference>
<feature type="active site" description="Charge relay system" evidence="8">
    <location>
        <position position="364"/>
    </location>
</feature>
<gene>
    <name evidence="10" type="ORF">GLAREA_07130</name>
</gene>
<evidence type="ECO:0000259" key="9">
    <source>
        <dbReference type="Pfam" id="PF00561"/>
    </source>
</evidence>
<dbReference type="GeneID" id="19466183"/>